<feature type="region of interest" description="Disordered" evidence="2">
    <location>
        <begin position="14"/>
        <end position="254"/>
    </location>
</feature>
<dbReference type="STRING" id="41875.K8F0G6"/>
<feature type="compositionally biased region" description="Basic residues" evidence="2">
    <location>
        <begin position="31"/>
        <end position="46"/>
    </location>
</feature>
<evidence type="ECO:0000313" key="4">
    <source>
        <dbReference type="Proteomes" id="UP000198341"/>
    </source>
</evidence>
<dbReference type="RefSeq" id="XP_007510742.1">
    <property type="nucleotide sequence ID" value="XM_007510680.1"/>
</dbReference>
<dbReference type="PANTHER" id="PTHR31809">
    <property type="entry name" value="BUD13 HOMOLOG"/>
    <property type="match status" value="1"/>
</dbReference>
<dbReference type="InterPro" id="IPR051112">
    <property type="entry name" value="CWC26_splicing_factor"/>
</dbReference>
<feature type="compositionally biased region" description="Acidic residues" evidence="2">
    <location>
        <begin position="122"/>
        <end position="133"/>
    </location>
</feature>
<dbReference type="GO" id="GO:0070274">
    <property type="term" value="C:RES complex"/>
    <property type="evidence" value="ECO:0007669"/>
    <property type="project" value="TreeGrafter"/>
</dbReference>
<proteinExistence type="inferred from homology"/>
<dbReference type="GO" id="GO:0000398">
    <property type="term" value="P:mRNA splicing, via spliceosome"/>
    <property type="evidence" value="ECO:0007669"/>
    <property type="project" value="TreeGrafter"/>
</dbReference>
<evidence type="ECO:0000256" key="1">
    <source>
        <dbReference type="ARBA" id="ARBA00011069"/>
    </source>
</evidence>
<keyword evidence="4" id="KW-1185">Reference proteome</keyword>
<feature type="region of interest" description="Disordered" evidence="2">
    <location>
        <begin position="365"/>
        <end position="388"/>
    </location>
</feature>
<organism evidence="3 4">
    <name type="scientific">Bathycoccus prasinos</name>
    <dbReference type="NCBI Taxonomy" id="41875"/>
    <lineage>
        <taxon>Eukaryota</taxon>
        <taxon>Viridiplantae</taxon>
        <taxon>Chlorophyta</taxon>
        <taxon>Mamiellophyceae</taxon>
        <taxon>Mamiellales</taxon>
        <taxon>Bathycoccaceae</taxon>
        <taxon>Bathycoccus</taxon>
    </lineage>
</organism>
<dbReference type="OrthoDB" id="6022at2759"/>
<feature type="compositionally biased region" description="Basic and acidic residues" evidence="2">
    <location>
        <begin position="275"/>
        <end position="299"/>
    </location>
</feature>
<feature type="compositionally biased region" description="Basic residues" evidence="2">
    <location>
        <begin position="138"/>
        <end position="150"/>
    </location>
</feature>
<dbReference type="Proteomes" id="UP000198341">
    <property type="component" value="Chromosome 10"/>
</dbReference>
<name>K8F0G6_9CHLO</name>
<evidence type="ECO:0000313" key="3">
    <source>
        <dbReference type="EMBL" id="CCO18275.1"/>
    </source>
</evidence>
<dbReference type="GO" id="GO:0005684">
    <property type="term" value="C:U2-type spliceosomal complex"/>
    <property type="evidence" value="ECO:0007669"/>
    <property type="project" value="TreeGrafter"/>
</dbReference>
<dbReference type="InterPro" id="IPR018609">
    <property type="entry name" value="Bud13"/>
</dbReference>
<feature type="compositionally biased region" description="Basic and acidic residues" evidence="2">
    <location>
        <begin position="218"/>
        <end position="234"/>
    </location>
</feature>
<dbReference type="AlphaFoldDB" id="K8F0G6"/>
<feature type="compositionally biased region" description="Basic and acidic residues" evidence="2">
    <location>
        <begin position="93"/>
        <end position="102"/>
    </location>
</feature>
<accession>K8F0G6</accession>
<dbReference type="GeneID" id="19013129"/>
<comment type="similarity">
    <text evidence="1">Belongs to the CWC26 family.</text>
</comment>
<protein>
    <recommendedName>
        <fullName evidence="5">Pre-mRNA-splicing factor CWC26</fullName>
    </recommendedName>
</protein>
<reference evidence="3 4" key="1">
    <citation type="submission" date="2011-10" db="EMBL/GenBank/DDBJ databases">
        <authorList>
            <person name="Genoscope - CEA"/>
        </authorList>
    </citation>
    <scope>NUCLEOTIDE SEQUENCE [LARGE SCALE GENOMIC DNA]</scope>
    <source>
        <strain evidence="3 4">RCC 1105</strain>
    </source>
</reference>
<feature type="compositionally biased region" description="Basic and acidic residues" evidence="2">
    <location>
        <begin position="310"/>
        <end position="325"/>
    </location>
</feature>
<feature type="compositionally biased region" description="Basic residues" evidence="2">
    <location>
        <begin position="166"/>
        <end position="177"/>
    </location>
</feature>
<dbReference type="PANTHER" id="PTHR31809:SF0">
    <property type="entry name" value="BUD13 HOMOLOG"/>
    <property type="match status" value="1"/>
</dbReference>
<sequence length="490" mass="56788">MSQSKLEYLKRNYLLSGGGGGKEVKEEEKKVKKKKKKKTNVTKKNKRKEEGVKVYDEDEDNYNTTNTNNKTALEEDFENTPVIVTDAHYVARSKREEEDEKKTKKNSSNSNSGWVTVVEGAKEEEEPHDDDDDNNKNNNKKTKMKKKKRRHDSDGEEEEEEEEKKKTKKKTKKRRQRHDSDDDDAEEKEEPATTNDDVKTEVVEYDSDGDVIVRKVTKTTEAKRSEEPEQKVEYDSDGDIIVKPQPPVKATKNKTGLVSASEIVKEAELRRKEQEERIEKMSAEKSGKNAKTLVRDKTTGRLLTQEEIEERTKGAQETKKEREKPVWGGGLKQQQIENEKAVELRKASEAPFARSEVDATWNSEKMNEVRYGDPMAKKAHERQQKELEKQQKKLNVMQGVDKKLAKKHGFKVPQEIPKHSWRNKAVAVERNRYGIEPGRHWDGVDRGTGFEKKWLQKSELRKHLEIEKRGTRNLTDTVYDEDDFNEDLGT</sequence>
<dbReference type="EMBL" id="FO082269">
    <property type="protein sequence ID" value="CCO18275.1"/>
    <property type="molecule type" value="Genomic_DNA"/>
</dbReference>
<dbReference type="GO" id="GO:0003723">
    <property type="term" value="F:RNA binding"/>
    <property type="evidence" value="ECO:0007669"/>
    <property type="project" value="TreeGrafter"/>
</dbReference>
<gene>
    <name evidence="3" type="ordered locus">Bathy10g00520</name>
</gene>
<dbReference type="eggNOG" id="KOG2654">
    <property type="taxonomic scope" value="Eukaryota"/>
</dbReference>
<dbReference type="Pfam" id="PF09736">
    <property type="entry name" value="Bud13"/>
    <property type="match status" value="1"/>
</dbReference>
<dbReference type="KEGG" id="bpg:Bathy10g00520"/>
<evidence type="ECO:0008006" key="5">
    <source>
        <dbReference type="Google" id="ProtNLM"/>
    </source>
</evidence>
<feature type="region of interest" description="Disordered" evidence="2">
    <location>
        <begin position="275"/>
        <end position="334"/>
    </location>
</feature>
<evidence type="ECO:0000256" key="2">
    <source>
        <dbReference type="SAM" id="MobiDB-lite"/>
    </source>
</evidence>